<comment type="subcellular location">
    <subcellularLocation>
        <location evidence="9">Cytoplasm</location>
    </subcellularLocation>
</comment>
<dbReference type="AlphaFoldDB" id="A0A369B8A1"/>
<evidence type="ECO:0000256" key="4">
    <source>
        <dbReference type="ARBA" id="ARBA00022603"/>
    </source>
</evidence>
<dbReference type="Pfam" id="PF02870">
    <property type="entry name" value="Methyltransf_1N"/>
    <property type="match status" value="1"/>
</dbReference>
<dbReference type="GO" id="GO:0003908">
    <property type="term" value="F:methylated-DNA-[protein]-cysteine S-methyltransferase activity"/>
    <property type="evidence" value="ECO:0007669"/>
    <property type="project" value="UniProtKB-UniRule"/>
</dbReference>
<keyword evidence="4 9" id="KW-0489">Methyltransferase</keyword>
<keyword evidence="6 9" id="KW-0227">DNA damage</keyword>
<dbReference type="EC" id="2.1.1.63" evidence="9"/>
<evidence type="ECO:0000313" key="13">
    <source>
        <dbReference type="Proteomes" id="UP000253090"/>
    </source>
</evidence>
<dbReference type="InterPro" id="IPR023546">
    <property type="entry name" value="MGMT"/>
</dbReference>
<dbReference type="InterPro" id="IPR014048">
    <property type="entry name" value="MethylDNA_cys_MeTrfase_DNA-bd"/>
</dbReference>
<dbReference type="PANTHER" id="PTHR10815">
    <property type="entry name" value="METHYLATED-DNA--PROTEIN-CYSTEINE METHYLTRANSFERASE"/>
    <property type="match status" value="1"/>
</dbReference>
<dbReference type="Gene3D" id="1.10.10.10">
    <property type="entry name" value="Winged helix-like DNA-binding domain superfamily/Winged helix DNA-binding domain"/>
    <property type="match status" value="1"/>
</dbReference>
<dbReference type="CDD" id="cd06445">
    <property type="entry name" value="ATase"/>
    <property type="match status" value="1"/>
</dbReference>
<evidence type="ECO:0000256" key="8">
    <source>
        <dbReference type="ARBA" id="ARBA00049348"/>
    </source>
</evidence>
<feature type="domain" description="Methylated-DNA-[protein]-cysteine S-methyltransferase DNA binding" evidence="10">
    <location>
        <begin position="82"/>
        <end position="161"/>
    </location>
</feature>
<evidence type="ECO:0000256" key="9">
    <source>
        <dbReference type="HAMAP-Rule" id="MF_00772"/>
    </source>
</evidence>
<dbReference type="GO" id="GO:0032259">
    <property type="term" value="P:methylation"/>
    <property type="evidence" value="ECO:0007669"/>
    <property type="project" value="UniProtKB-KW"/>
</dbReference>
<comment type="caution">
    <text evidence="12">The sequence shown here is derived from an EMBL/GenBank/DDBJ whole genome shotgun (WGS) entry which is preliminary data.</text>
</comment>
<keyword evidence="5 9" id="KW-0808">Transferase</keyword>
<dbReference type="InterPro" id="IPR036217">
    <property type="entry name" value="MethylDNA_cys_MeTrfase_DNAb"/>
</dbReference>
<evidence type="ECO:0000256" key="3">
    <source>
        <dbReference type="ARBA" id="ARBA00022490"/>
    </source>
</evidence>
<evidence type="ECO:0000256" key="5">
    <source>
        <dbReference type="ARBA" id="ARBA00022679"/>
    </source>
</evidence>
<keyword evidence="7 9" id="KW-0234">DNA repair</keyword>
<dbReference type="PROSITE" id="PS00374">
    <property type="entry name" value="MGMT"/>
    <property type="match status" value="1"/>
</dbReference>
<dbReference type="SUPFAM" id="SSF53155">
    <property type="entry name" value="Methylated DNA-protein cysteine methyltransferase domain"/>
    <property type="match status" value="1"/>
</dbReference>
<dbReference type="FunFam" id="1.10.10.10:FF:000214">
    <property type="entry name" value="Methylated-DNA--protein-cysteine methyltransferase"/>
    <property type="match status" value="1"/>
</dbReference>
<evidence type="ECO:0000256" key="1">
    <source>
        <dbReference type="ARBA" id="ARBA00001286"/>
    </source>
</evidence>
<dbReference type="InterPro" id="IPR008332">
    <property type="entry name" value="MethylG_MeTrfase_N"/>
</dbReference>
<sequence length="175" mass="19756">MRGSPAMKRVHKLDYESPIGVIEILGTEEAVYSILFCDRETAENRIQEHTPRALEECFEQIDEYFKGERLTFSFPYSYEGTDFQRTVWQALTGIPYAQTGSYKDIAVSIGNEKAIRAVGSANGKNKLSIVIPCHRIIGASGQLTGYAGGLWRKEWLLRHEARVVAHFAKQEPFPS</sequence>
<name>A0A369B8A1_9BACL</name>
<reference evidence="12 13" key="1">
    <citation type="submission" date="2018-07" db="EMBL/GenBank/DDBJ databases">
        <title>Genomic Encyclopedia of Type Strains, Phase III (KMG-III): the genomes of soil and plant-associated and newly described type strains.</title>
        <authorList>
            <person name="Whitman W."/>
        </authorList>
    </citation>
    <scope>NUCLEOTIDE SEQUENCE [LARGE SCALE GENOMIC DNA]</scope>
    <source>
        <strain evidence="12 13">CECT 8333</strain>
    </source>
</reference>
<keyword evidence="13" id="KW-1185">Reference proteome</keyword>
<evidence type="ECO:0000256" key="7">
    <source>
        <dbReference type="ARBA" id="ARBA00023204"/>
    </source>
</evidence>
<evidence type="ECO:0000259" key="10">
    <source>
        <dbReference type="Pfam" id="PF01035"/>
    </source>
</evidence>
<dbReference type="Gene3D" id="3.30.160.70">
    <property type="entry name" value="Methylated DNA-protein cysteine methyltransferase domain"/>
    <property type="match status" value="1"/>
</dbReference>
<evidence type="ECO:0000259" key="11">
    <source>
        <dbReference type="Pfam" id="PF02870"/>
    </source>
</evidence>
<feature type="domain" description="Methylguanine DNA methyltransferase ribonuclease-like" evidence="11">
    <location>
        <begin position="15"/>
        <end position="75"/>
    </location>
</feature>
<organism evidence="12 13">
    <name type="scientific">Fontibacillus phaseoli</name>
    <dbReference type="NCBI Taxonomy" id="1416533"/>
    <lineage>
        <taxon>Bacteria</taxon>
        <taxon>Bacillati</taxon>
        <taxon>Bacillota</taxon>
        <taxon>Bacilli</taxon>
        <taxon>Bacillales</taxon>
        <taxon>Paenibacillaceae</taxon>
        <taxon>Fontibacillus</taxon>
    </lineage>
</organism>
<evidence type="ECO:0000256" key="6">
    <source>
        <dbReference type="ARBA" id="ARBA00022763"/>
    </source>
</evidence>
<comment type="similarity">
    <text evidence="2 9">Belongs to the MGMT family.</text>
</comment>
<accession>A0A369B8A1</accession>
<dbReference type="InterPro" id="IPR001497">
    <property type="entry name" value="MethylDNA_cys_MeTrfase_AS"/>
</dbReference>
<dbReference type="GO" id="GO:0005737">
    <property type="term" value="C:cytoplasm"/>
    <property type="evidence" value="ECO:0007669"/>
    <property type="project" value="UniProtKB-SubCell"/>
</dbReference>
<keyword evidence="3 9" id="KW-0963">Cytoplasm</keyword>
<dbReference type="EMBL" id="QPJW01000008">
    <property type="protein sequence ID" value="RCX17750.1"/>
    <property type="molecule type" value="Genomic_DNA"/>
</dbReference>
<evidence type="ECO:0000256" key="2">
    <source>
        <dbReference type="ARBA" id="ARBA00008711"/>
    </source>
</evidence>
<comment type="catalytic activity">
    <reaction evidence="8 9">
        <text>a 6-O-methyl-2'-deoxyguanosine in DNA + L-cysteinyl-[protein] = S-methyl-L-cysteinyl-[protein] + a 2'-deoxyguanosine in DNA</text>
        <dbReference type="Rhea" id="RHEA:24000"/>
        <dbReference type="Rhea" id="RHEA-COMP:10131"/>
        <dbReference type="Rhea" id="RHEA-COMP:10132"/>
        <dbReference type="Rhea" id="RHEA-COMP:11367"/>
        <dbReference type="Rhea" id="RHEA-COMP:11368"/>
        <dbReference type="ChEBI" id="CHEBI:29950"/>
        <dbReference type="ChEBI" id="CHEBI:82612"/>
        <dbReference type="ChEBI" id="CHEBI:85445"/>
        <dbReference type="ChEBI" id="CHEBI:85448"/>
        <dbReference type="EC" id="2.1.1.63"/>
    </reaction>
</comment>
<dbReference type="GO" id="GO:0006307">
    <property type="term" value="P:DNA alkylation repair"/>
    <property type="evidence" value="ECO:0007669"/>
    <property type="project" value="UniProtKB-UniRule"/>
</dbReference>
<dbReference type="PANTHER" id="PTHR10815:SF13">
    <property type="entry name" value="METHYLATED-DNA--PROTEIN-CYSTEINE METHYLTRANSFERASE"/>
    <property type="match status" value="1"/>
</dbReference>
<dbReference type="InterPro" id="IPR036388">
    <property type="entry name" value="WH-like_DNA-bd_sf"/>
</dbReference>
<dbReference type="InterPro" id="IPR036631">
    <property type="entry name" value="MGMT_N_sf"/>
</dbReference>
<comment type="catalytic activity">
    <reaction evidence="1 9">
        <text>a 4-O-methyl-thymidine in DNA + L-cysteinyl-[protein] = a thymidine in DNA + S-methyl-L-cysteinyl-[protein]</text>
        <dbReference type="Rhea" id="RHEA:53428"/>
        <dbReference type="Rhea" id="RHEA-COMP:10131"/>
        <dbReference type="Rhea" id="RHEA-COMP:10132"/>
        <dbReference type="Rhea" id="RHEA-COMP:13555"/>
        <dbReference type="Rhea" id="RHEA-COMP:13556"/>
        <dbReference type="ChEBI" id="CHEBI:29950"/>
        <dbReference type="ChEBI" id="CHEBI:82612"/>
        <dbReference type="ChEBI" id="CHEBI:137386"/>
        <dbReference type="ChEBI" id="CHEBI:137387"/>
        <dbReference type="EC" id="2.1.1.63"/>
    </reaction>
</comment>
<gene>
    <name evidence="12" type="ORF">DFP94_108111</name>
</gene>
<comment type="miscellaneous">
    <text evidence="9">This enzyme catalyzes only one turnover and therefore is not strictly catalytic. According to one definition, an enzyme is a biocatalyst that acts repeatedly and over many reaction cycles.</text>
</comment>
<evidence type="ECO:0000313" key="12">
    <source>
        <dbReference type="EMBL" id="RCX17750.1"/>
    </source>
</evidence>
<feature type="active site" description="Nucleophile; methyl group acceptor" evidence="9">
    <location>
        <position position="133"/>
    </location>
</feature>
<proteinExistence type="inferred from homology"/>
<dbReference type="SUPFAM" id="SSF46767">
    <property type="entry name" value="Methylated DNA-protein cysteine methyltransferase, C-terminal domain"/>
    <property type="match status" value="1"/>
</dbReference>
<dbReference type="NCBIfam" id="TIGR00589">
    <property type="entry name" value="ogt"/>
    <property type="match status" value="1"/>
</dbReference>
<dbReference type="Pfam" id="PF01035">
    <property type="entry name" value="DNA_binding_1"/>
    <property type="match status" value="1"/>
</dbReference>
<dbReference type="Proteomes" id="UP000253090">
    <property type="component" value="Unassembled WGS sequence"/>
</dbReference>
<dbReference type="HAMAP" id="MF_00772">
    <property type="entry name" value="OGT"/>
    <property type="match status" value="1"/>
</dbReference>
<protein>
    <recommendedName>
        <fullName evidence="9">Methylated-DNA--protein-cysteine methyltransferase</fullName>
        <ecNumber evidence="9">2.1.1.63</ecNumber>
    </recommendedName>
    <alternativeName>
        <fullName evidence="9">6-O-methylguanine-DNA methyltransferase</fullName>
        <shortName evidence="9">MGMT</shortName>
    </alternativeName>
    <alternativeName>
        <fullName evidence="9">O-6-methylguanine-DNA-alkyltransferase</fullName>
    </alternativeName>
</protein>
<comment type="function">
    <text evidence="9">Involved in the cellular defense against the biological effects of O6-methylguanine (O6-MeG) and O4-methylthymine (O4-MeT) in DNA. Repairs the methylated nucleobase in DNA by stoichiometrically transferring the methyl group to a cysteine residue in the enzyme. This is a suicide reaction: the enzyme is irreversibly inactivated.</text>
</comment>